<keyword evidence="2" id="KW-1185">Reference proteome</keyword>
<proteinExistence type="predicted"/>
<protein>
    <submittedName>
        <fullName evidence="1">Uncharacterized protein</fullName>
    </submittedName>
</protein>
<evidence type="ECO:0000313" key="1">
    <source>
        <dbReference type="EMBL" id="CEK10732.1"/>
    </source>
</evidence>
<dbReference type="EMBL" id="LN681225">
    <property type="protein sequence ID" value="CEK10732.1"/>
    <property type="molecule type" value="Genomic_DNA"/>
</dbReference>
<evidence type="ECO:0000313" key="2">
    <source>
        <dbReference type="Proteomes" id="UP000032803"/>
    </source>
</evidence>
<gene>
    <name evidence="1" type="ORF">LHA_1692</name>
</gene>
<name>A0A0A8UUH8_LEGHA</name>
<accession>A0A0A8UUH8</accession>
<sequence length="102" mass="11898">MIELGWVIEDKNRILRPTEKAPLDFKTGLEAYNKDYEKVQRLQSAFIKKKLALSLTMPVNFSKTIQTMQQHWTEFKSKPLKTPKVLPQKQLLPFSEAIHTKA</sequence>
<reference evidence="2" key="1">
    <citation type="submission" date="2014-09" db="EMBL/GenBank/DDBJ databases">
        <authorList>
            <person name="Gomez-Valero L."/>
        </authorList>
    </citation>
    <scope>NUCLEOTIDE SEQUENCE [LARGE SCALE GENOMIC DNA]</scope>
    <source>
        <strain evidence="2">ATCC35250</strain>
    </source>
</reference>
<organism evidence="1 2">
    <name type="scientific">Legionella hackeliae</name>
    <dbReference type="NCBI Taxonomy" id="449"/>
    <lineage>
        <taxon>Bacteria</taxon>
        <taxon>Pseudomonadati</taxon>
        <taxon>Pseudomonadota</taxon>
        <taxon>Gammaproteobacteria</taxon>
        <taxon>Legionellales</taxon>
        <taxon>Legionellaceae</taxon>
        <taxon>Legionella</taxon>
    </lineage>
</organism>
<dbReference type="RefSeq" id="WP_045106059.1">
    <property type="nucleotide sequence ID" value="NZ_LN681225.1"/>
</dbReference>
<dbReference type="Proteomes" id="UP000032803">
    <property type="component" value="Chromosome I"/>
</dbReference>
<dbReference type="AlphaFoldDB" id="A0A0A8UUH8"/>
<dbReference type="KEGG" id="lha:LHA_1692"/>
<dbReference type="HOGENOM" id="CLU_2273838_0_0_6"/>